<accession>A0A2M8P2D5</accession>
<evidence type="ECO:0000313" key="13">
    <source>
        <dbReference type="EMBL" id="PJF31697.1"/>
    </source>
</evidence>
<dbReference type="PANTHER" id="PTHR21015">
    <property type="entry name" value="UDP-N-ACETYLGLUCOSAMINE--N-ACETYLMURAMYL-(PENTAPEPTIDE) PYROPHOSPHORYL-UNDECAPRENOL N-ACETYLGLUCOSAMINE TRANSFERASE 1"/>
    <property type="match status" value="1"/>
</dbReference>
<evidence type="ECO:0000256" key="6">
    <source>
        <dbReference type="ARBA" id="ARBA00022984"/>
    </source>
</evidence>
<sequence length="374" mass="40876">MSSKALFIAAGGTGGGIYPALSVVEALCEMAPHAQLHFIGSVTGIENELVPQEGWAGFHRVQSGALHGVRLRKQLSSLFKIAVGTWQAWWLAAKYRPRALFLTGGWATFPTALGCWLRGVPIVVYVPDVEPALGVKAICRFARLVLTPVPESAAYFRRSVRVEAVGYPLRRALLTADRQTAYAHFNLDPQRSTLLVFGGSLGARSLNNALAAILPDLLREGVQVLHISGKTDWETVQTHRNALDPDLQARYHAFPYLHNDMGLALAAADLAICRAGASVLGELTHFGLPAILVPYPYAWRYQKVNADWLVERGAALRLDDERLTSDLLPTLRALLNDSARLAAMREAARRAAVPNAAQRIAERLLKVAKLAEDR</sequence>
<comment type="pathway">
    <text evidence="10">Cell wall biogenesis; peptidoglycan biosynthesis.</text>
</comment>
<keyword evidence="1 10" id="KW-1003">Cell membrane</keyword>
<comment type="subcellular location">
    <subcellularLocation>
        <location evidence="10">Cell membrane</location>
        <topology evidence="10">Peripheral membrane protein</topology>
        <orientation evidence="10">Cytoplasmic side</orientation>
    </subcellularLocation>
</comment>
<evidence type="ECO:0000256" key="4">
    <source>
        <dbReference type="ARBA" id="ARBA00022679"/>
    </source>
</evidence>
<evidence type="ECO:0000256" key="5">
    <source>
        <dbReference type="ARBA" id="ARBA00022960"/>
    </source>
</evidence>
<evidence type="ECO:0000256" key="9">
    <source>
        <dbReference type="ARBA" id="ARBA00023316"/>
    </source>
</evidence>
<keyword evidence="9 10" id="KW-0961">Cell wall biogenesis/degradation</keyword>
<protein>
    <recommendedName>
        <fullName evidence="10">UDP-N-acetylglucosamine--N-acetylmuramyl-(pentapeptide) pyrophosphoryl-undecaprenol N-acetylglucosamine transferase</fullName>
        <ecNumber evidence="10">2.4.1.227</ecNumber>
    </recommendedName>
    <alternativeName>
        <fullName evidence="10">Undecaprenyl-PP-MurNAc-pentapeptide-UDPGlcNAc GlcNAc transferase</fullName>
    </alternativeName>
</protein>
<dbReference type="Proteomes" id="UP000228921">
    <property type="component" value="Unassembled WGS sequence"/>
</dbReference>
<dbReference type="EC" id="2.4.1.227" evidence="10"/>
<keyword evidence="6 10" id="KW-0573">Peptidoglycan synthesis</keyword>
<comment type="caution">
    <text evidence="10">Lacks conserved residue(s) required for the propagation of feature annotation.</text>
</comment>
<reference evidence="13 14" key="1">
    <citation type="submission" date="2017-11" db="EMBL/GenBank/DDBJ databases">
        <title>Evolution of Phototrophy in the Chloroflexi Phylum Driven by Horizontal Gene Transfer.</title>
        <authorList>
            <person name="Ward L.M."/>
            <person name="Hemp J."/>
            <person name="Shih P.M."/>
            <person name="Mcglynn S.E."/>
            <person name="Fischer W."/>
        </authorList>
    </citation>
    <scope>NUCLEOTIDE SEQUENCE [LARGE SCALE GENOMIC DNA]</scope>
    <source>
        <strain evidence="13">CP2_2F</strain>
    </source>
</reference>
<keyword evidence="5 10" id="KW-0133">Cell shape</keyword>
<keyword evidence="2 10" id="KW-0132">Cell division</keyword>
<dbReference type="SUPFAM" id="SSF53756">
    <property type="entry name" value="UDP-Glycosyltransferase/glycogen phosphorylase"/>
    <property type="match status" value="1"/>
</dbReference>
<dbReference type="InterPro" id="IPR006009">
    <property type="entry name" value="GlcNAc_MurG"/>
</dbReference>
<feature type="domain" description="Glycosyltransferase family 28 N-terminal" evidence="11">
    <location>
        <begin position="7"/>
        <end position="124"/>
    </location>
</feature>
<comment type="caution">
    <text evidence="13">The sequence shown here is derived from an EMBL/GenBank/DDBJ whole genome shotgun (WGS) entry which is preliminary data.</text>
</comment>
<feature type="binding site" evidence="10">
    <location>
        <begin position="13"/>
        <end position="15"/>
    </location>
    <ligand>
        <name>UDP-N-acetyl-alpha-D-glucosamine</name>
        <dbReference type="ChEBI" id="CHEBI:57705"/>
    </ligand>
</feature>
<dbReference type="InterPro" id="IPR004276">
    <property type="entry name" value="GlycoTrans_28_N"/>
</dbReference>
<dbReference type="GO" id="GO:0051301">
    <property type="term" value="P:cell division"/>
    <property type="evidence" value="ECO:0007669"/>
    <property type="project" value="UniProtKB-KW"/>
</dbReference>
<dbReference type="GO" id="GO:0051991">
    <property type="term" value="F:UDP-N-acetyl-D-glucosamine:N-acetylmuramoyl-L-alanyl-D-glutamyl-meso-2,6-diaminopimelyl-D-alanyl-D-alanine-diphosphoundecaprenol 4-beta-N-acetylglucosaminlytransferase activity"/>
    <property type="evidence" value="ECO:0007669"/>
    <property type="project" value="RHEA"/>
</dbReference>
<dbReference type="AlphaFoldDB" id="A0A2M8P2D5"/>
<evidence type="ECO:0000256" key="10">
    <source>
        <dbReference type="HAMAP-Rule" id="MF_00033"/>
    </source>
</evidence>
<evidence type="ECO:0000259" key="12">
    <source>
        <dbReference type="Pfam" id="PF04101"/>
    </source>
</evidence>
<feature type="binding site" evidence="10">
    <location>
        <position position="200"/>
    </location>
    <ligand>
        <name>UDP-N-acetyl-alpha-D-glucosamine</name>
        <dbReference type="ChEBI" id="CHEBI:57705"/>
    </ligand>
</feature>
<keyword evidence="7 10" id="KW-0472">Membrane</keyword>
<dbReference type="GO" id="GO:0071555">
    <property type="term" value="P:cell wall organization"/>
    <property type="evidence" value="ECO:0007669"/>
    <property type="project" value="UniProtKB-KW"/>
</dbReference>
<dbReference type="EMBL" id="PGTK01000002">
    <property type="protein sequence ID" value="PJF31697.1"/>
    <property type="molecule type" value="Genomic_DNA"/>
</dbReference>
<comment type="function">
    <text evidence="10">Cell wall formation. Catalyzes the transfer of a GlcNAc subunit on undecaprenyl-pyrophosphoryl-MurNAc-pentapeptide (lipid intermediate I) to form undecaprenyl-pyrophosphoryl-MurNAc-(pentapeptide)GlcNAc (lipid intermediate II).</text>
</comment>
<evidence type="ECO:0000313" key="14">
    <source>
        <dbReference type="Proteomes" id="UP000228921"/>
    </source>
</evidence>
<dbReference type="GO" id="GO:0008360">
    <property type="term" value="P:regulation of cell shape"/>
    <property type="evidence" value="ECO:0007669"/>
    <property type="project" value="UniProtKB-KW"/>
</dbReference>
<dbReference type="UniPathway" id="UPA00219"/>
<comment type="catalytic activity">
    <reaction evidence="10">
        <text>di-trans,octa-cis-undecaprenyl diphospho-N-acetyl-alpha-D-muramoyl-L-alanyl-D-glutamyl-meso-2,6-diaminopimeloyl-D-alanyl-D-alanine + UDP-N-acetyl-alpha-D-glucosamine = di-trans,octa-cis-undecaprenyl diphospho-[N-acetyl-alpha-D-glucosaminyl-(1-&gt;4)]-N-acetyl-alpha-D-muramoyl-L-alanyl-D-glutamyl-meso-2,6-diaminopimeloyl-D-alanyl-D-alanine + UDP + H(+)</text>
        <dbReference type="Rhea" id="RHEA:31227"/>
        <dbReference type="ChEBI" id="CHEBI:15378"/>
        <dbReference type="ChEBI" id="CHEBI:57705"/>
        <dbReference type="ChEBI" id="CHEBI:58223"/>
        <dbReference type="ChEBI" id="CHEBI:61387"/>
        <dbReference type="ChEBI" id="CHEBI:61388"/>
        <dbReference type="EC" id="2.4.1.227"/>
    </reaction>
</comment>
<feature type="domain" description="Glycosyl transferase family 28 C-terminal" evidence="12">
    <location>
        <begin position="193"/>
        <end position="360"/>
    </location>
</feature>
<evidence type="ECO:0000256" key="1">
    <source>
        <dbReference type="ARBA" id="ARBA00022475"/>
    </source>
</evidence>
<dbReference type="Pfam" id="PF04101">
    <property type="entry name" value="Glyco_tran_28_C"/>
    <property type="match status" value="1"/>
</dbReference>
<keyword evidence="8 10" id="KW-0131">Cell cycle</keyword>
<dbReference type="GO" id="GO:0009252">
    <property type="term" value="P:peptidoglycan biosynthetic process"/>
    <property type="evidence" value="ECO:0007669"/>
    <property type="project" value="UniProtKB-UniRule"/>
</dbReference>
<evidence type="ECO:0000256" key="3">
    <source>
        <dbReference type="ARBA" id="ARBA00022676"/>
    </source>
</evidence>
<dbReference type="PANTHER" id="PTHR21015:SF22">
    <property type="entry name" value="GLYCOSYLTRANSFERASE"/>
    <property type="match status" value="1"/>
</dbReference>
<evidence type="ECO:0000256" key="7">
    <source>
        <dbReference type="ARBA" id="ARBA00023136"/>
    </source>
</evidence>
<gene>
    <name evidence="10" type="primary">murG</name>
    <name evidence="13" type="ORF">CUN51_01795</name>
</gene>
<keyword evidence="3 10" id="KW-0328">Glycosyltransferase</keyword>
<dbReference type="InterPro" id="IPR007235">
    <property type="entry name" value="Glyco_trans_28_C"/>
</dbReference>
<dbReference type="CDD" id="cd03785">
    <property type="entry name" value="GT28_MurG"/>
    <property type="match status" value="1"/>
</dbReference>
<dbReference type="GO" id="GO:0050511">
    <property type="term" value="F:undecaprenyldiphospho-muramoylpentapeptide beta-N-acetylglucosaminyltransferase activity"/>
    <property type="evidence" value="ECO:0007669"/>
    <property type="project" value="UniProtKB-UniRule"/>
</dbReference>
<evidence type="ECO:0000259" key="11">
    <source>
        <dbReference type="Pfam" id="PF03033"/>
    </source>
</evidence>
<name>A0A2M8P2D5_9CHLR</name>
<dbReference type="HAMAP" id="MF_00033">
    <property type="entry name" value="MurG"/>
    <property type="match status" value="1"/>
</dbReference>
<keyword evidence="4 10" id="KW-0808">Transferase</keyword>
<feature type="binding site" evidence="10">
    <location>
        <position position="170"/>
    </location>
    <ligand>
        <name>UDP-N-acetyl-alpha-D-glucosamine</name>
        <dbReference type="ChEBI" id="CHEBI:57705"/>
    </ligand>
</feature>
<evidence type="ECO:0000256" key="2">
    <source>
        <dbReference type="ARBA" id="ARBA00022618"/>
    </source>
</evidence>
<dbReference type="GO" id="GO:0005975">
    <property type="term" value="P:carbohydrate metabolic process"/>
    <property type="evidence" value="ECO:0007669"/>
    <property type="project" value="InterPro"/>
</dbReference>
<comment type="similarity">
    <text evidence="10">Belongs to the glycosyltransferase 28 family. MurG subfamily.</text>
</comment>
<dbReference type="Gene3D" id="3.40.50.2000">
    <property type="entry name" value="Glycogen Phosphorylase B"/>
    <property type="match status" value="2"/>
</dbReference>
<feature type="binding site" evidence="10">
    <location>
        <position position="302"/>
    </location>
    <ligand>
        <name>UDP-N-acetyl-alpha-D-glucosamine</name>
        <dbReference type="ChEBI" id="CHEBI:57705"/>
    </ligand>
</feature>
<dbReference type="Pfam" id="PF03033">
    <property type="entry name" value="Glyco_transf_28"/>
    <property type="match status" value="1"/>
</dbReference>
<evidence type="ECO:0000256" key="8">
    <source>
        <dbReference type="ARBA" id="ARBA00023306"/>
    </source>
</evidence>
<proteinExistence type="inferred from homology"/>
<dbReference type="GO" id="GO:0005886">
    <property type="term" value="C:plasma membrane"/>
    <property type="evidence" value="ECO:0007669"/>
    <property type="project" value="UniProtKB-SubCell"/>
</dbReference>
<organism evidence="13 14">
    <name type="scientific">Candidatus Thermofonsia Clade 1 bacterium</name>
    <dbReference type="NCBI Taxonomy" id="2364210"/>
    <lineage>
        <taxon>Bacteria</taxon>
        <taxon>Bacillati</taxon>
        <taxon>Chloroflexota</taxon>
        <taxon>Candidatus Thermofontia</taxon>
        <taxon>Candidatus Thermofonsia Clade 1</taxon>
    </lineage>
</organism>